<organism evidence="6 7">
    <name type="scientific">Pseudonocardia xishanensis</name>
    <dbReference type="NCBI Taxonomy" id="630995"/>
    <lineage>
        <taxon>Bacteria</taxon>
        <taxon>Bacillati</taxon>
        <taxon>Actinomycetota</taxon>
        <taxon>Actinomycetes</taxon>
        <taxon>Pseudonocardiales</taxon>
        <taxon>Pseudonocardiaceae</taxon>
        <taxon>Pseudonocardia</taxon>
    </lineage>
</organism>
<name>A0ABP8RF84_9PSEU</name>
<sequence length="547" mass="58644">MRFVATGDLERELARLRAENSRLLRLLGMTAEQARTPAASQSGLFLERPGMVTASSTPEAKVAFFRALFAAREDVYAIRWENERSGKSGWVPAVAGGWRKGTTRPYLRLRDEVVAAHLSGRDHIGLYPLMPGDTCRWLAADFDGPAAMLDALAYLKAARAAGVPAALEVSRSGVGAHAWIFFAGAVPATTARALGMGLLWEAIAVRGRMDLRSYDRLFPSQDVLPSAGGIGNLIAAPLHGRARKDGATVFLDLSTLEPYEDQWAYLSGVRRLSPSEVARLADRVGVVKVGGAVERFAPATSTQTRPEPAAVVGLRLEAGCEVSVSDLTPAALATLKHAASMSNPLFGERQRRRLSTWNVPRFLLSYDETVDGRLVLPRGLGERAVSVLEEAGSRVEISDERTDGGSHAFELSVTLREDQAAAVSALAAHDLGVLVAEPGAGKTVMGCALIAEHGVSALVLVDRKTLADQWRSRITDLLGVRAGQLGAGRSSLRGVVDVVTLQTLARRQDVAELTAGYGLVLVDECHHLPAAAFENAARQIRARRWSA</sequence>
<evidence type="ECO:0000313" key="6">
    <source>
        <dbReference type="EMBL" id="GAA4536588.1"/>
    </source>
</evidence>
<dbReference type="PANTHER" id="PTHR11274">
    <property type="entry name" value="RAD25/XP-B DNA REPAIR HELICASE"/>
    <property type="match status" value="1"/>
</dbReference>
<keyword evidence="4" id="KW-0067">ATP-binding</keyword>
<keyword evidence="7" id="KW-1185">Reference proteome</keyword>
<evidence type="ECO:0000259" key="5">
    <source>
        <dbReference type="PROSITE" id="PS51192"/>
    </source>
</evidence>
<dbReference type="InterPro" id="IPR014001">
    <property type="entry name" value="Helicase_ATP-bd"/>
</dbReference>
<dbReference type="Pfam" id="PF04851">
    <property type="entry name" value="ResIII"/>
    <property type="match status" value="1"/>
</dbReference>
<dbReference type="SMART" id="SM00487">
    <property type="entry name" value="DEXDc"/>
    <property type="match status" value="1"/>
</dbReference>
<dbReference type="InterPro" id="IPR054347">
    <property type="entry name" value="TOTE_primase"/>
</dbReference>
<dbReference type="Pfam" id="PF22548">
    <property type="entry name" value="AEP-TOTE"/>
    <property type="match status" value="1"/>
</dbReference>
<evidence type="ECO:0000256" key="2">
    <source>
        <dbReference type="ARBA" id="ARBA00022801"/>
    </source>
</evidence>
<dbReference type="SUPFAM" id="SSF52540">
    <property type="entry name" value="P-loop containing nucleoside triphosphate hydrolases"/>
    <property type="match status" value="1"/>
</dbReference>
<evidence type="ECO:0000256" key="1">
    <source>
        <dbReference type="ARBA" id="ARBA00022741"/>
    </source>
</evidence>
<comment type="caution">
    <text evidence="6">The sequence shown here is derived from an EMBL/GenBank/DDBJ whole genome shotgun (WGS) entry which is preliminary data.</text>
</comment>
<protein>
    <recommendedName>
        <fullName evidence="5">Helicase ATP-binding domain-containing protein</fullName>
    </recommendedName>
</protein>
<dbReference type="PROSITE" id="PS51192">
    <property type="entry name" value="HELICASE_ATP_BIND_1"/>
    <property type="match status" value="1"/>
</dbReference>
<dbReference type="PANTHER" id="PTHR11274:SF0">
    <property type="entry name" value="GENERAL TRANSCRIPTION AND DNA REPAIR FACTOR IIH HELICASE SUBUNIT XPB"/>
    <property type="match status" value="1"/>
</dbReference>
<dbReference type="InterPro" id="IPR027417">
    <property type="entry name" value="P-loop_NTPase"/>
</dbReference>
<evidence type="ECO:0000256" key="3">
    <source>
        <dbReference type="ARBA" id="ARBA00022806"/>
    </source>
</evidence>
<dbReference type="InterPro" id="IPR050615">
    <property type="entry name" value="ATP-dep_DNA_Helicase"/>
</dbReference>
<evidence type="ECO:0000256" key="4">
    <source>
        <dbReference type="ARBA" id="ARBA00022840"/>
    </source>
</evidence>
<dbReference type="EMBL" id="BAABGT010000005">
    <property type="protein sequence ID" value="GAA4536588.1"/>
    <property type="molecule type" value="Genomic_DNA"/>
</dbReference>
<keyword evidence="2" id="KW-0378">Hydrolase</keyword>
<gene>
    <name evidence="6" type="ORF">GCM10023175_03720</name>
</gene>
<evidence type="ECO:0000313" key="7">
    <source>
        <dbReference type="Proteomes" id="UP001501598"/>
    </source>
</evidence>
<reference evidence="7" key="1">
    <citation type="journal article" date="2019" name="Int. J. Syst. Evol. Microbiol.">
        <title>The Global Catalogue of Microorganisms (GCM) 10K type strain sequencing project: providing services to taxonomists for standard genome sequencing and annotation.</title>
        <authorList>
            <consortium name="The Broad Institute Genomics Platform"/>
            <consortium name="The Broad Institute Genome Sequencing Center for Infectious Disease"/>
            <person name="Wu L."/>
            <person name="Ma J."/>
        </authorList>
    </citation>
    <scope>NUCLEOTIDE SEQUENCE [LARGE SCALE GENOMIC DNA]</scope>
    <source>
        <strain evidence="7">JCM 17906</strain>
    </source>
</reference>
<dbReference type="Gene3D" id="3.40.50.300">
    <property type="entry name" value="P-loop containing nucleotide triphosphate hydrolases"/>
    <property type="match status" value="1"/>
</dbReference>
<proteinExistence type="predicted"/>
<dbReference type="Proteomes" id="UP001501598">
    <property type="component" value="Unassembled WGS sequence"/>
</dbReference>
<keyword evidence="3" id="KW-0347">Helicase</keyword>
<keyword evidence="1" id="KW-0547">Nucleotide-binding</keyword>
<accession>A0ABP8RF84</accession>
<feature type="domain" description="Helicase ATP-binding" evidence="5">
    <location>
        <begin position="423"/>
        <end position="547"/>
    </location>
</feature>
<dbReference type="InterPro" id="IPR006935">
    <property type="entry name" value="Helicase/UvrB_N"/>
</dbReference>